<evidence type="ECO:0000259" key="1">
    <source>
        <dbReference type="Pfam" id="PF00248"/>
    </source>
</evidence>
<keyword evidence="3" id="KW-1185">Reference proteome</keyword>
<dbReference type="SUPFAM" id="SSF51430">
    <property type="entry name" value="NAD(P)-linked oxidoreductase"/>
    <property type="match status" value="1"/>
</dbReference>
<dbReference type="PANTHER" id="PTHR42686:SF1">
    <property type="entry name" value="GH17980P-RELATED"/>
    <property type="match status" value="1"/>
</dbReference>
<dbReference type="RefSeq" id="WP_184147655.1">
    <property type="nucleotide sequence ID" value="NZ_JACHFM010000001.1"/>
</dbReference>
<sequence length="332" mass="35168">MKRNRLGGTSVEVSALGLGCGPLGGLFGRIDDDTASATVTAALDAGISYFDTSPLYGHGLSEHRLGTGLRHTRDRAVISTKVGRLLRPAGPAGPEPSMFREKLPFDVVCDYSRDGVLRSFEDSLQRLGTDRVEILYVHDLSRQWLGDAVEDRFRELMDGGYPALVELRAAGVIGAIGVGMNDTAMLTRFAAAGDFDVFMLAGRYTLLDQSALDELFPACTARGVSIVAAGPFNSGILATGATAGAKFFYSDAPAEVLERTRRIEAICADNRVPLATAALQFALRHPVVASVATGMVTPEEVARNVAAFAAAVPDALWTDLATSGLLHPDTPV</sequence>
<protein>
    <submittedName>
        <fullName evidence="2">D-threo-aldose 1-dehydrogenase</fullName>
        <ecNumber evidence="2">1.1.1.122</ecNumber>
    </submittedName>
</protein>
<organism evidence="2 3">
    <name type="scientific">Amaricoccus macauensis</name>
    <dbReference type="NCBI Taxonomy" id="57001"/>
    <lineage>
        <taxon>Bacteria</taxon>
        <taxon>Pseudomonadati</taxon>
        <taxon>Pseudomonadota</taxon>
        <taxon>Alphaproteobacteria</taxon>
        <taxon>Rhodobacterales</taxon>
        <taxon>Paracoccaceae</taxon>
        <taxon>Amaricoccus</taxon>
    </lineage>
</organism>
<dbReference type="EC" id="1.1.1.122" evidence="2"/>
<gene>
    <name evidence="2" type="ORF">HNP73_001188</name>
</gene>
<dbReference type="GO" id="GO:0005829">
    <property type="term" value="C:cytosol"/>
    <property type="evidence" value="ECO:0007669"/>
    <property type="project" value="TreeGrafter"/>
</dbReference>
<evidence type="ECO:0000313" key="3">
    <source>
        <dbReference type="Proteomes" id="UP000549457"/>
    </source>
</evidence>
<proteinExistence type="predicted"/>
<dbReference type="GO" id="GO:0047834">
    <property type="term" value="F:D-threo-aldose 1-dehydrogenase activity"/>
    <property type="evidence" value="ECO:0007669"/>
    <property type="project" value="UniProtKB-EC"/>
</dbReference>
<dbReference type="InterPro" id="IPR020471">
    <property type="entry name" value="AKR"/>
</dbReference>
<dbReference type="InterPro" id="IPR023210">
    <property type="entry name" value="NADP_OxRdtase_dom"/>
</dbReference>
<dbReference type="InterPro" id="IPR036812">
    <property type="entry name" value="NAD(P)_OxRdtase_dom_sf"/>
</dbReference>
<dbReference type="Proteomes" id="UP000549457">
    <property type="component" value="Unassembled WGS sequence"/>
</dbReference>
<evidence type="ECO:0000313" key="2">
    <source>
        <dbReference type="EMBL" id="MBB5221267.1"/>
    </source>
</evidence>
<dbReference type="PANTHER" id="PTHR42686">
    <property type="entry name" value="GH17980P-RELATED"/>
    <property type="match status" value="1"/>
</dbReference>
<accession>A0A840SHB0</accession>
<feature type="domain" description="NADP-dependent oxidoreductase" evidence="1">
    <location>
        <begin position="16"/>
        <end position="315"/>
    </location>
</feature>
<reference evidence="2 3" key="1">
    <citation type="submission" date="2020-08" db="EMBL/GenBank/DDBJ databases">
        <title>Genomic Encyclopedia of Type Strains, Phase IV (KMG-IV): sequencing the most valuable type-strain genomes for metagenomic binning, comparative biology and taxonomic classification.</title>
        <authorList>
            <person name="Goeker M."/>
        </authorList>
    </citation>
    <scope>NUCLEOTIDE SEQUENCE [LARGE SCALE GENOMIC DNA]</scope>
    <source>
        <strain evidence="2 3">DSM 101730</strain>
    </source>
</reference>
<dbReference type="AlphaFoldDB" id="A0A840SHB0"/>
<name>A0A840SHB0_9RHOB</name>
<dbReference type="Gene3D" id="3.20.20.100">
    <property type="entry name" value="NADP-dependent oxidoreductase domain"/>
    <property type="match status" value="1"/>
</dbReference>
<dbReference type="EMBL" id="JACHFM010000001">
    <property type="protein sequence ID" value="MBB5221267.1"/>
    <property type="molecule type" value="Genomic_DNA"/>
</dbReference>
<keyword evidence="2" id="KW-0560">Oxidoreductase</keyword>
<comment type="caution">
    <text evidence="2">The sequence shown here is derived from an EMBL/GenBank/DDBJ whole genome shotgun (WGS) entry which is preliminary data.</text>
</comment>
<dbReference type="Pfam" id="PF00248">
    <property type="entry name" value="Aldo_ket_red"/>
    <property type="match status" value="1"/>
</dbReference>